<keyword evidence="7 9" id="KW-0067">ATP-binding</keyword>
<evidence type="ECO:0000256" key="1">
    <source>
        <dbReference type="ARBA" id="ARBA00009684"/>
    </source>
</evidence>
<evidence type="ECO:0000313" key="12">
    <source>
        <dbReference type="EMBL" id="NEZ59146.1"/>
    </source>
</evidence>
<evidence type="ECO:0000313" key="13">
    <source>
        <dbReference type="Proteomes" id="UP000481033"/>
    </source>
</evidence>
<dbReference type="GO" id="GO:0016114">
    <property type="term" value="P:terpenoid biosynthetic process"/>
    <property type="evidence" value="ECO:0007669"/>
    <property type="project" value="UniProtKB-UniRule"/>
</dbReference>
<keyword evidence="6 9" id="KW-0418">Kinase</keyword>
<dbReference type="SUPFAM" id="SSF54211">
    <property type="entry name" value="Ribosomal protein S5 domain 2-like"/>
    <property type="match status" value="1"/>
</dbReference>
<evidence type="ECO:0000256" key="3">
    <source>
        <dbReference type="ARBA" id="ARBA00017473"/>
    </source>
</evidence>
<dbReference type="InterPro" id="IPR004424">
    <property type="entry name" value="IspE"/>
</dbReference>
<dbReference type="SUPFAM" id="SSF55060">
    <property type="entry name" value="GHMP Kinase, C-terminal domain"/>
    <property type="match status" value="1"/>
</dbReference>
<accession>A0A6M0RSK2</accession>
<dbReference type="GO" id="GO:0050515">
    <property type="term" value="F:4-(cytidine 5'-diphospho)-2-C-methyl-D-erythritol kinase activity"/>
    <property type="evidence" value="ECO:0007669"/>
    <property type="project" value="UniProtKB-UniRule"/>
</dbReference>
<dbReference type="Gene3D" id="3.30.70.890">
    <property type="entry name" value="GHMP kinase, C-terminal domain"/>
    <property type="match status" value="1"/>
</dbReference>
<feature type="binding site" evidence="9">
    <location>
        <begin position="100"/>
        <end position="110"/>
    </location>
    <ligand>
        <name>ATP</name>
        <dbReference type="ChEBI" id="CHEBI:30616"/>
    </ligand>
</feature>
<evidence type="ECO:0000256" key="9">
    <source>
        <dbReference type="HAMAP-Rule" id="MF_00061"/>
    </source>
</evidence>
<dbReference type="EMBL" id="QXHD01000004">
    <property type="protein sequence ID" value="NEZ59146.1"/>
    <property type="molecule type" value="Genomic_DNA"/>
</dbReference>
<comment type="similarity">
    <text evidence="1 9">Belongs to the GHMP kinase family. IspE subfamily.</text>
</comment>
<organism evidence="12 13">
    <name type="scientific">Adonisia turfae CCMR0081</name>
    <dbReference type="NCBI Taxonomy" id="2292702"/>
    <lineage>
        <taxon>Bacteria</taxon>
        <taxon>Bacillati</taxon>
        <taxon>Cyanobacteriota</taxon>
        <taxon>Adonisia</taxon>
        <taxon>Adonisia turfae</taxon>
    </lineage>
</organism>
<comment type="caution">
    <text evidence="12">The sequence shown here is derived from an EMBL/GenBank/DDBJ whole genome shotgun (WGS) entry which is preliminary data.</text>
</comment>
<feature type="domain" description="GHMP kinase N-terminal" evidence="10">
    <location>
        <begin position="70"/>
        <end position="150"/>
    </location>
</feature>
<comment type="function">
    <text evidence="9">Catalyzes the phosphorylation of the position 2 hydroxy group of 4-diphosphocytidyl-2C-methyl-D-erythritol.</text>
</comment>
<evidence type="ECO:0000259" key="10">
    <source>
        <dbReference type="Pfam" id="PF00288"/>
    </source>
</evidence>
<dbReference type="GO" id="GO:0005524">
    <property type="term" value="F:ATP binding"/>
    <property type="evidence" value="ECO:0007669"/>
    <property type="project" value="UniProtKB-UniRule"/>
</dbReference>
<evidence type="ECO:0000256" key="6">
    <source>
        <dbReference type="ARBA" id="ARBA00022777"/>
    </source>
</evidence>
<dbReference type="InterPro" id="IPR013750">
    <property type="entry name" value="GHMP_kinase_C_dom"/>
</dbReference>
<dbReference type="Pfam" id="PF00288">
    <property type="entry name" value="GHMP_kinases_N"/>
    <property type="match status" value="1"/>
</dbReference>
<gene>
    <name evidence="9" type="primary">ispE</name>
    <name evidence="12" type="ORF">DXZ20_26590</name>
</gene>
<dbReference type="Pfam" id="PF08544">
    <property type="entry name" value="GHMP_kinases_C"/>
    <property type="match status" value="1"/>
</dbReference>
<keyword evidence="9" id="KW-0414">Isoprene biosynthesis</keyword>
<evidence type="ECO:0000256" key="5">
    <source>
        <dbReference type="ARBA" id="ARBA00022741"/>
    </source>
</evidence>
<dbReference type="InterPro" id="IPR014721">
    <property type="entry name" value="Ribsml_uS5_D2-typ_fold_subgr"/>
</dbReference>
<evidence type="ECO:0000256" key="2">
    <source>
        <dbReference type="ARBA" id="ARBA00012052"/>
    </source>
</evidence>
<dbReference type="InterPro" id="IPR006204">
    <property type="entry name" value="GHMP_kinase_N_dom"/>
</dbReference>
<evidence type="ECO:0000256" key="7">
    <source>
        <dbReference type="ARBA" id="ARBA00022840"/>
    </source>
</evidence>
<dbReference type="Proteomes" id="UP000481033">
    <property type="component" value="Unassembled WGS sequence"/>
</dbReference>
<keyword evidence="4 9" id="KW-0808">Transferase</keyword>
<reference evidence="12 13" key="1">
    <citation type="journal article" date="2020" name="Microb. Ecol.">
        <title>Ecogenomics of the Marine Benthic Filamentous Cyanobacterium Adonisia.</title>
        <authorList>
            <person name="Walter J.M."/>
            <person name="Coutinho F.H."/>
            <person name="Leomil L."/>
            <person name="Hargreaves P.I."/>
            <person name="Campeao M.E."/>
            <person name="Vieira V.V."/>
            <person name="Silva B.S."/>
            <person name="Fistarol G.O."/>
            <person name="Salomon P.S."/>
            <person name="Sawabe T."/>
            <person name="Mino S."/>
            <person name="Hosokawa M."/>
            <person name="Miyashita H."/>
            <person name="Maruyama F."/>
            <person name="van Verk M.C."/>
            <person name="Dutilh B.E."/>
            <person name="Thompson C.C."/>
            <person name="Thompson F.L."/>
        </authorList>
    </citation>
    <scope>NUCLEOTIDE SEQUENCE [LARGE SCALE GENOMIC DNA]</scope>
    <source>
        <strain evidence="12 13">CCMR0081</strain>
    </source>
</reference>
<feature type="domain" description="GHMP kinase C-terminal" evidence="11">
    <location>
        <begin position="220"/>
        <end position="297"/>
    </location>
</feature>
<dbReference type="NCBIfam" id="TIGR00154">
    <property type="entry name" value="ispE"/>
    <property type="match status" value="1"/>
</dbReference>
<evidence type="ECO:0000256" key="4">
    <source>
        <dbReference type="ARBA" id="ARBA00022679"/>
    </source>
</evidence>
<feature type="active site" evidence="9">
    <location>
        <position position="142"/>
    </location>
</feature>
<dbReference type="InterPro" id="IPR020568">
    <property type="entry name" value="Ribosomal_Su5_D2-typ_SF"/>
</dbReference>
<evidence type="ECO:0000259" key="11">
    <source>
        <dbReference type="Pfam" id="PF08544"/>
    </source>
</evidence>
<sequence>MGSMTSYTLLSAAKINLYLEIIGHRPDGFHEMAMVMQSVNLCDRITLTNLPAAIRRLQCDHPQVPTDNSNLALKAVDLLTYKFPELANRGVDITIEKNIPVGAGLAGGSSNAAATLVGLNLLWKLGLTQIELEELSAQLGSDIPFCIRGGTAIATGRGEILDPISSLTDLYVVLAKYESLSVSTPWAYKTYRANFSDRYADISDNATLQERQKRVHAGPMVTAITHKDGAAIGSHLHNDLERVVLPAHDKVQQLRDYMASYGGLGTMMSGSGPTVFTLTSTQDAADEILHKVRAALPDPDLKLWSTCFTATGIRLESETKN</sequence>
<dbReference type="EC" id="2.7.1.148" evidence="2 9"/>
<dbReference type="UniPathway" id="UPA00056">
    <property type="reaction ID" value="UER00094"/>
</dbReference>
<dbReference type="PIRSF" id="PIRSF010376">
    <property type="entry name" value="IspE"/>
    <property type="match status" value="1"/>
</dbReference>
<proteinExistence type="inferred from homology"/>
<dbReference type="InterPro" id="IPR036554">
    <property type="entry name" value="GHMP_kinase_C_sf"/>
</dbReference>
<feature type="active site" evidence="9">
    <location>
        <position position="14"/>
    </location>
</feature>
<name>A0A6M0RSK2_9CYAN</name>
<dbReference type="PANTHER" id="PTHR43527">
    <property type="entry name" value="4-DIPHOSPHOCYTIDYL-2-C-METHYL-D-ERYTHRITOL KINASE, CHLOROPLASTIC"/>
    <property type="match status" value="1"/>
</dbReference>
<evidence type="ECO:0000256" key="8">
    <source>
        <dbReference type="ARBA" id="ARBA00032554"/>
    </source>
</evidence>
<dbReference type="PANTHER" id="PTHR43527:SF2">
    <property type="entry name" value="4-DIPHOSPHOCYTIDYL-2-C-METHYL-D-ERYTHRITOL KINASE, CHLOROPLASTIC"/>
    <property type="match status" value="1"/>
</dbReference>
<comment type="catalytic activity">
    <reaction evidence="9">
        <text>4-CDP-2-C-methyl-D-erythritol + ATP = 4-CDP-2-C-methyl-D-erythritol 2-phosphate + ADP + H(+)</text>
        <dbReference type="Rhea" id="RHEA:18437"/>
        <dbReference type="ChEBI" id="CHEBI:15378"/>
        <dbReference type="ChEBI" id="CHEBI:30616"/>
        <dbReference type="ChEBI" id="CHEBI:57823"/>
        <dbReference type="ChEBI" id="CHEBI:57919"/>
        <dbReference type="ChEBI" id="CHEBI:456216"/>
        <dbReference type="EC" id="2.7.1.148"/>
    </reaction>
</comment>
<comment type="pathway">
    <text evidence="9">Isoprenoid biosynthesis; isopentenyl diphosphate biosynthesis via DXP pathway; isopentenyl diphosphate from 1-deoxy-D-xylulose 5-phosphate: step 3/6.</text>
</comment>
<protein>
    <recommendedName>
        <fullName evidence="3 9">4-diphosphocytidyl-2-C-methyl-D-erythritol kinase</fullName>
        <shortName evidence="9">CMK</shortName>
        <ecNumber evidence="2 9">2.7.1.148</ecNumber>
    </recommendedName>
    <alternativeName>
        <fullName evidence="8 9">4-(cytidine-5'-diphospho)-2-C-methyl-D-erythritol kinase</fullName>
    </alternativeName>
</protein>
<dbReference type="AlphaFoldDB" id="A0A6M0RSK2"/>
<keyword evidence="5 9" id="KW-0547">Nucleotide-binding</keyword>
<dbReference type="GO" id="GO:0019288">
    <property type="term" value="P:isopentenyl diphosphate biosynthetic process, methylerythritol 4-phosphate pathway"/>
    <property type="evidence" value="ECO:0007669"/>
    <property type="project" value="UniProtKB-UniRule"/>
</dbReference>
<dbReference type="HAMAP" id="MF_00061">
    <property type="entry name" value="IspE"/>
    <property type="match status" value="1"/>
</dbReference>
<dbReference type="Gene3D" id="3.30.230.10">
    <property type="match status" value="1"/>
</dbReference>
<keyword evidence="13" id="KW-1185">Reference proteome</keyword>